<proteinExistence type="predicted"/>
<dbReference type="EMBL" id="HBUE01134155">
    <property type="protein sequence ID" value="CAG6497868.1"/>
    <property type="molecule type" value="Transcribed_RNA"/>
</dbReference>
<dbReference type="EMBL" id="HBUE01150719">
    <property type="protein sequence ID" value="CAG6505027.1"/>
    <property type="molecule type" value="Transcribed_RNA"/>
</dbReference>
<accession>A0A8D8CP26</accession>
<dbReference type="EMBL" id="HBUE01134150">
    <property type="protein sequence ID" value="CAG6497858.1"/>
    <property type="molecule type" value="Transcribed_RNA"/>
</dbReference>
<evidence type="ECO:0000313" key="1">
    <source>
        <dbReference type="EMBL" id="CAG6497874.1"/>
    </source>
</evidence>
<dbReference type="AlphaFoldDB" id="A0A8D8CP26"/>
<dbReference type="EMBL" id="HBUE01134160">
    <property type="protein sequence ID" value="CAG6497879.1"/>
    <property type="molecule type" value="Transcribed_RNA"/>
</dbReference>
<dbReference type="EMBL" id="HBUE01134158">
    <property type="protein sequence ID" value="CAG6497874.1"/>
    <property type="molecule type" value="Transcribed_RNA"/>
</dbReference>
<dbReference type="EMBL" id="HBUE01134154">
    <property type="protein sequence ID" value="CAG6497866.1"/>
    <property type="molecule type" value="Transcribed_RNA"/>
</dbReference>
<dbReference type="EMBL" id="HBUE01134153">
    <property type="protein sequence ID" value="CAG6497863.1"/>
    <property type="molecule type" value="Transcribed_RNA"/>
</dbReference>
<organism evidence="1">
    <name type="scientific">Culex pipiens</name>
    <name type="common">House mosquito</name>
    <dbReference type="NCBI Taxonomy" id="7175"/>
    <lineage>
        <taxon>Eukaryota</taxon>
        <taxon>Metazoa</taxon>
        <taxon>Ecdysozoa</taxon>
        <taxon>Arthropoda</taxon>
        <taxon>Hexapoda</taxon>
        <taxon>Insecta</taxon>
        <taxon>Pterygota</taxon>
        <taxon>Neoptera</taxon>
        <taxon>Endopterygota</taxon>
        <taxon>Diptera</taxon>
        <taxon>Nematocera</taxon>
        <taxon>Culicoidea</taxon>
        <taxon>Culicidae</taxon>
        <taxon>Culicinae</taxon>
        <taxon>Culicini</taxon>
        <taxon>Culex</taxon>
        <taxon>Culex</taxon>
    </lineage>
</organism>
<dbReference type="EMBL" id="HBUE01134157">
    <property type="protein sequence ID" value="CAG6497872.1"/>
    <property type="molecule type" value="Transcribed_RNA"/>
</dbReference>
<reference evidence="1" key="1">
    <citation type="submission" date="2021-05" db="EMBL/GenBank/DDBJ databases">
        <authorList>
            <person name="Alioto T."/>
            <person name="Alioto T."/>
            <person name="Gomez Garrido J."/>
        </authorList>
    </citation>
    <scope>NUCLEOTIDE SEQUENCE</scope>
</reference>
<dbReference type="EMBL" id="HBUE01150718">
    <property type="protein sequence ID" value="CAG6505025.1"/>
    <property type="molecule type" value="Transcribed_RNA"/>
</dbReference>
<name>A0A8D8CP26_CULPI</name>
<dbReference type="EMBL" id="HBUE01255701">
    <property type="protein sequence ID" value="CAG6556323.1"/>
    <property type="molecule type" value="Transcribed_RNA"/>
</dbReference>
<protein>
    <submittedName>
        <fullName evidence="1">(northern house mosquito) hypothetical protein</fullName>
    </submittedName>
</protein>
<dbReference type="EMBL" id="HBUE01134159">
    <property type="protein sequence ID" value="CAG6497876.1"/>
    <property type="molecule type" value="Transcribed_RNA"/>
</dbReference>
<sequence>MKPTECWTWALSLKSEKSYPRFARIVRFLCGPPLGLRKFANWRKNSCETTSKSTSVRSTWPRTRTFCRSSSVARSTRKNRVCLSCSQRLVNRAITKRLFSLKQSGRSIKLLE</sequence>
<dbReference type="EMBL" id="HBUE01255700">
    <property type="protein sequence ID" value="CAG6556321.1"/>
    <property type="molecule type" value="Transcribed_RNA"/>
</dbReference>